<evidence type="ECO:0000313" key="2">
    <source>
        <dbReference type="EMBL" id="KAJ6842078.1"/>
    </source>
</evidence>
<protein>
    <submittedName>
        <fullName evidence="2">Splicing factor PWI domain-containing protein isoform X1</fullName>
    </submittedName>
</protein>
<gene>
    <name evidence="2" type="ORF">M6B38_303550</name>
</gene>
<feature type="region of interest" description="Disordered" evidence="1">
    <location>
        <begin position="1"/>
        <end position="25"/>
    </location>
</feature>
<keyword evidence="3" id="KW-1185">Reference proteome</keyword>
<sequence length="160" mass="16826">MATPSRGGGCTNGGRSKLAGAGRSDTAARARGRLIPSSLVALGVGPELGVASGGVRFSSLSILPVMVVVLWWVVMSVTEVGRDVGWLVALDTDGGENALEEAYASGGRAVRRRPRSAGQRLKSDVVVLPRRGRRGLLRSWGTGHGVWRMPVSRTCGGHRR</sequence>
<evidence type="ECO:0000313" key="3">
    <source>
        <dbReference type="Proteomes" id="UP001140949"/>
    </source>
</evidence>
<name>A0AAX6HMU4_IRIPA</name>
<comment type="caution">
    <text evidence="2">The sequence shown here is derived from an EMBL/GenBank/DDBJ whole genome shotgun (WGS) entry which is preliminary data.</text>
</comment>
<accession>A0AAX6HMU4</accession>
<dbReference type="EMBL" id="JANAVB010008028">
    <property type="protein sequence ID" value="KAJ6842078.1"/>
    <property type="molecule type" value="Genomic_DNA"/>
</dbReference>
<dbReference type="AlphaFoldDB" id="A0AAX6HMU4"/>
<organism evidence="2 3">
    <name type="scientific">Iris pallida</name>
    <name type="common">Sweet iris</name>
    <dbReference type="NCBI Taxonomy" id="29817"/>
    <lineage>
        <taxon>Eukaryota</taxon>
        <taxon>Viridiplantae</taxon>
        <taxon>Streptophyta</taxon>
        <taxon>Embryophyta</taxon>
        <taxon>Tracheophyta</taxon>
        <taxon>Spermatophyta</taxon>
        <taxon>Magnoliopsida</taxon>
        <taxon>Liliopsida</taxon>
        <taxon>Asparagales</taxon>
        <taxon>Iridaceae</taxon>
        <taxon>Iridoideae</taxon>
        <taxon>Irideae</taxon>
        <taxon>Iris</taxon>
    </lineage>
</organism>
<feature type="compositionally biased region" description="Gly residues" evidence="1">
    <location>
        <begin position="1"/>
        <end position="12"/>
    </location>
</feature>
<dbReference type="Proteomes" id="UP001140949">
    <property type="component" value="Unassembled WGS sequence"/>
</dbReference>
<reference evidence="2" key="2">
    <citation type="submission" date="2023-04" db="EMBL/GenBank/DDBJ databases">
        <authorList>
            <person name="Bruccoleri R.E."/>
            <person name="Oakeley E.J."/>
            <person name="Faust A.-M."/>
            <person name="Dessus-Babus S."/>
            <person name="Altorfer M."/>
            <person name="Burckhardt D."/>
            <person name="Oertli M."/>
            <person name="Naumann U."/>
            <person name="Petersen F."/>
            <person name="Wong J."/>
        </authorList>
    </citation>
    <scope>NUCLEOTIDE SEQUENCE</scope>
    <source>
        <strain evidence="2">GSM-AAB239-AS_SAM_17_03QT</strain>
        <tissue evidence="2">Leaf</tissue>
    </source>
</reference>
<reference evidence="2" key="1">
    <citation type="journal article" date="2023" name="GigaByte">
        <title>Genome assembly of the bearded iris, Iris pallida Lam.</title>
        <authorList>
            <person name="Bruccoleri R.E."/>
            <person name="Oakeley E.J."/>
            <person name="Faust A.M.E."/>
            <person name="Altorfer M."/>
            <person name="Dessus-Babus S."/>
            <person name="Burckhardt D."/>
            <person name="Oertli M."/>
            <person name="Naumann U."/>
            <person name="Petersen F."/>
            <person name="Wong J."/>
        </authorList>
    </citation>
    <scope>NUCLEOTIDE SEQUENCE</scope>
    <source>
        <strain evidence="2">GSM-AAB239-AS_SAM_17_03QT</strain>
    </source>
</reference>
<evidence type="ECO:0000256" key="1">
    <source>
        <dbReference type="SAM" id="MobiDB-lite"/>
    </source>
</evidence>
<proteinExistence type="predicted"/>